<protein>
    <submittedName>
        <fullName evidence="5">D123-domain-containing protein</fullName>
    </submittedName>
</protein>
<accession>I0YZ50</accession>
<name>I0YZ50_COCSC</name>
<feature type="chain" id="PRO_5003637375" evidence="4">
    <location>
        <begin position="17"/>
        <end position="380"/>
    </location>
</feature>
<dbReference type="Proteomes" id="UP000007264">
    <property type="component" value="Unassembled WGS sequence"/>
</dbReference>
<dbReference type="Pfam" id="PF07065">
    <property type="entry name" value="D123"/>
    <property type="match status" value="1"/>
</dbReference>
<evidence type="ECO:0000256" key="2">
    <source>
        <dbReference type="SAM" id="Coils"/>
    </source>
</evidence>
<dbReference type="InterPro" id="IPR009772">
    <property type="entry name" value="CDC123"/>
</dbReference>
<dbReference type="KEGG" id="csl:COCSUDRAFT_63195"/>
<dbReference type="OrthoDB" id="360540at2759"/>
<feature type="compositionally biased region" description="Low complexity" evidence="3">
    <location>
        <begin position="253"/>
        <end position="265"/>
    </location>
</feature>
<proteinExistence type="inferred from homology"/>
<dbReference type="STRING" id="574566.I0YZ50"/>
<feature type="compositionally biased region" description="Acidic residues" evidence="3">
    <location>
        <begin position="34"/>
        <end position="50"/>
    </location>
</feature>
<sequence>MFLLPLSFSRLASVIAEGITVLRSLPRRARPSPDDDYSDWSEDEPEDAEHQDEPTNLPEFPELLAKIQAAIDDLGGCVAPKLNWSAPHDAIWVSSNKSLACTHADEVLLLLKSSDRIAHDICHAFDACADAPAALPGFHLALRKWVPLRPEREFRCFVKGRDLAAISQRNIMENAASLEAQKEDLLEAMLEFFEEHVQQRFPKADYTFDVYITTAGRVRLIDFNPIGGTTSPLLFDWAELPYALPNSADEPDSSSAATSAESPESMTNDTGDRSAEEASPVRQPGEQPSASEGGASSPDRAGERGASHAESNGTASGSGITEEGAAGNGWPGEIEFRLNTDGAVMRPSVAAYGAPFDMVDNSDGSAISELLRRLQTEDRG</sequence>
<gene>
    <name evidence="5" type="ORF">COCSUDRAFT_63195</name>
</gene>
<keyword evidence="6" id="KW-1185">Reference proteome</keyword>
<feature type="region of interest" description="Disordered" evidence="3">
    <location>
        <begin position="28"/>
        <end position="56"/>
    </location>
</feature>
<dbReference type="AlphaFoldDB" id="I0YZ50"/>
<dbReference type="PANTHER" id="PTHR15323">
    <property type="entry name" value="D123 PROTEIN"/>
    <property type="match status" value="1"/>
</dbReference>
<evidence type="ECO:0000256" key="1">
    <source>
        <dbReference type="ARBA" id="ARBA00011047"/>
    </source>
</evidence>
<dbReference type="eggNOG" id="KOG2983">
    <property type="taxonomic scope" value="Eukaryota"/>
</dbReference>
<evidence type="ECO:0000313" key="5">
    <source>
        <dbReference type="EMBL" id="EIE23669.1"/>
    </source>
</evidence>
<feature type="coiled-coil region" evidence="2">
    <location>
        <begin position="168"/>
        <end position="195"/>
    </location>
</feature>
<dbReference type="PANTHER" id="PTHR15323:SF6">
    <property type="entry name" value="CELL DIVISION CYCLE PROTEIN 123 HOMOLOG"/>
    <property type="match status" value="1"/>
</dbReference>
<dbReference type="EMBL" id="AGSI01000007">
    <property type="protein sequence ID" value="EIE23669.1"/>
    <property type="molecule type" value="Genomic_DNA"/>
</dbReference>
<dbReference type="RefSeq" id="XP_005648213.1">
    <property type="nucleotide sequence ID" value="XM_005648156.1"/>
</dbReference>
<evidence type="ECO:0000313" key="6">
    <source>
        <dbReference type="Proteomes" id="UP000007264"/>
    </source>
</evidence>
<evidence type="ECO:0000256" key="4">
    <source>
        <dbReference type="SAM" id="SignalP"/>
    </source>
</evidence>
<dbReference type="GeneID" id="17041661"/>
<feature type="region of interest" description="Disordered" evidence="3">
    <location>
        <begin position="246"/>
        <end position="334"/>
    </location>
</feature>
<feature type="signal peptide" evidence="4">
    <location>
        <begin position="1"/>
        <end position="16"/>
    </location>
</feature>
<comment type="similarity">
    <text evidence="1">Belongs to the CDC123 family.</text>
</comment>
<comment type="caution">
    <text evidence="5">The sequence shown here is derived from an EMBL/GenBank/DDBJ whole genome shotgun (WGS) entry which is preliminary data.</text>
</comment>
<feature type="compositionally biased region" description="Polar residues" evidence="3">
    <location>
        <begin position="309"/>
        <end position="319"/>
    </location>
</feature>
<evidence type="ECO:0000256" key="3">
    <source>
        <dbReference type="SAM" id="MobiDB-lite"/>
    </source>
</evidence>
<dbReference type="GO" id="GO:0005737">
    <property type="term" value="C:cytoplasm"/>
    <property type="evidence" value="ECO:0007669"/>
    <property type="project" value="TreeGrafter"/>
</dbReference>
<reference evidence="5 6" key="1">
    <citation type="journal article" date="2012" name="Genome Biol.">
        <title>The genome of the polar eukaryotic microalga coccomyxa subellipsoidea reveals traits of cold adaptation.</title>
        <authorList>
            <person name="Blanc G."/>
            <person name="Agarkova I."/>
            <person name="Grimwood J."/>
            <person name="Kuo A."/>
            <person name="Brueggeman A."/>
            <person name="Dunigan D."/>
            <person name="Gurnon J."/>
            <person name="Ladunga I."/>
            <person name="Lindquist E."/>
            <person name="Lucas S."/>
            <person name="Pangilinan J."/>
            <person name="Proschold T."/>
            <person name="Salamov A."/>
            <person name="Schmutz J."/>
            <person name="Weeks D."/>
            <person name="Yamada T."/>
            <person name="Claverie J.M."/>
            <person name="Grigoriev I."/>
            <person name="Van Etten J."/>
            <person name="Lomsadze A."/>
            <person name="Borodovsky M."/>
        </authorList>
    </citation>
    <scope>NUCLEOTIDE SEQUENCE [LARGE SCALE GENOMIC DNA]</scope>
    <source>
        <strain evidence="5 6">C-169</strain>
    </source>
</reference>
<organism evidence="5 6">
    <name type="scientific">Coccomyxa subellipsoidea (strain C-169)</name>
    <name type="common">Green microalga</name>
    <dbReference type="NCBI Taxonomy" id="574566"/>
    <lineage>
        <taxon>Eukaryota</taxon>
        <taxon>Viridiplantae</taxon>
        <taxon>Chlorophyta</taxon>
        <taxon>core chlorophytes</taxon>
        <taxon>Trebouxiophyceae</taxon>
        <taxon>Trebouxiophyceae incertae sedis</taxon>
        <taxon>Coccomyxaceae</taxon>
        <taxon>Coccomyxa</taxon>
        <taxon>Coccomyxa subellipsoidea</taxon>
    </lineage>
</organism>
<keyword evidence="2" id="KW-0175">Coiled coil</keyword>
<keyword evidence="4" id="KW-0732">Signal</keyword>